<dbReference type="SUPFAM" id="SSF57535">
    <property type="entry name" value="Complement control module/SCR domain"/>
    <property type="match status" value="5"/>
</dbReference>
<evidence type="ECO:0000256" key="6">
    <source>
        <dbReference type="ARBA" id="ARBA00022674"/>
    </source>
</evidence>
<evidence type="ECO:0000256" key="12">
    <source>
        <dbReference type="ARBA" id="ARBA00033414"/>
    </source>
</evidence>
<dbReference type="InterPro" id="IPR015104">
    <property type="entry name" value="Sushi_2"/>
</dbReference>
<dbReference type="PANTHER" id="PTHR19325:SF549">
    <property type="entry name" value="BETA-2-GLYCOPROTEIN 1"/>
    <property type="match status" value="1"/>
</dbReference>
<keyword evidence="4" id="KW-0964">Secreted</keyword>
<reference evidence="15" key="1">
    <citation type="submission" date="2025-08" db="UniProtKB">
        <authorList>
            <consortium name="Ensembl"/>
        </authorList>
    </citation>
    <scope>IDENTIFICATION</scope>
</reference>
<keyword evidence="16" id="KW-1185">Reference proteome</keyword>
<dbReference type="PROSITE" id="PS50923">
    <property type="entry name" value="SUSHI"/>
    <property type="match status" value="4"/>
</dbReference>
<comment type="subcellular location">
    <subcellularLocation>
        <location evidence="2">Secreted</location>
    </subcellularLocation>
</comment>
<evidence type="ECO:0000256" key="13">
    <source>
        <dbReference type="PROSITE-ProRule" id="PRU00302"/>
    </source>
</evidence>
<comment type="function">
    <text evidence="1">Binds to various kinds of negatively charged substances such as heparin, phospholipids, and dextran sulfate. May prevent activation of the intrinsic blood coagulation cascade by binding to phospholipids on the surface of damaged cells.</text>
</comment>
<feature type="domain" description="Sushi" evidence="14">
    <location>
        <begin position="145"/>
        <end position="207"/>
    </location>
</feature>
<name>A0A8C6U4E5_9GOBI</name>
<comment type="caution">
    <text evidence="13">Lacks conserved residue(s) required for the propagation of feature annotation.</text>
</comment>
<feature type="domain" description="Sushi" evidence="14">
    <location>
        <begin position="208"/>
        <end position="266"/>
    </location>
</feature>
<reference evidence="15" key="2">
    <citation type="submission" date="2025-09" db="UniProtKB">
        <authorList>
            <consortium name="Ensembl"/>
        </authorList>
    </citation>
    <scope>IDENTIFICATION</scope>
</reference>
<keyword evidence="10" id="KW-0325">Glycoprotein</keyword>
<keyword evidence="9 13" id="KW-1015">Disulfide bond</keyword>
<evidence type="ECO:0000256" key="7">
    <source>
        <dbReference type="ARBA" id="ARBA00022729"/>
    </source>
</evidence>
<feature type="domain" description="Sushi" evidence="14">
    <location>
        <begin position="26"/>
        <end position="86"/>
    </location>
</feature>
<evidence type="ECO:0000256" key="1">
    <source>
        <dbReference type="ARBA" id="ARBA00003651"/>
    </source>
</evidence>
<organism evidence="15 16">
    <name type="scientific">Neogobius melanostomus</name>
    <name type="common">round goby</name>
    <dbReference type="NCBI Taxonomy" id="47308"/>
    <lineage>
        <taxon>Eukaryota</taxon>
        <taxon>Metazoa</taxon>
        <taxon>Chordata</taxon>
        <taxon>Craniata</taxon>
        <taxon>Vertebrata</taxon>
        <taxon>Euteleostomi</taxon>
        <taxon>Actinopterygii</taxon>
        <taxon>Neopterygii</taxon>
        <taxon>Teleostei</taxon>
        <taxon>Neoteleostei</taxon>
        <taxon>Acanthomorphata</taxon>
        <taxon>Gobiaria</taxon>
        <taxon>Gobiiformes</taxon>
        <taxon>Gobioidei</taxon>
        <taxon>Gobiidae</taxon>
        <taxon>Benthophilinae</taxon>
        <taxon>Neogobiini</taxon>
        <taxon>Neogobius</taxon>
    </lineage>
</organism>
<evidence type="ECO:0000256" key="11">
    <source>
        <dbReference type="ARBA" id="ARBA00029855"/>
    </source>
</evidence>
<dbReference type="AlphaFoldDB" id="A0A8C6U4E5"/>
<feature type="domain" description="Sushi" evidence="14">
    <location>
        <begin position="87"/>
        <end position="144"/>
    </location>
</feature>
<evidence type="ECO:0000259" key="14">
    <source>
        <dbReference type="PROSITE" id="PS50923"/>
    </source>
</evidence>
<evidence type="ECO:0000256" key="10">
    <source>
        <dbReference type="ARBA" id="ARBA00023180"/>
    </source>
</evidence>
<evidence type="ECO:0000256" key="3">
    <source>
        <dbReference type="ARBA" id="ARBA00020104"/>
    </source>
</evidence>
<dbReference type="Proteomes" id="UP000694523">
    <property type="component" value="Unplaced"/>
</dbReference>
<dbReference type="SMART" id="SM00032">
    <property type="entry name" value="CCP"/>
    <property type="match status" value="4"/>
</dbReference>
<dbReference type="Gene3D" id="2.10.70.10">
    <property type="entry name" value="Complement Module, domain 1"/>
    <property type="match status" value="5"/>
</dbReference>
<dbReference type="Pfam" id="PF09014">
    <property type="entry name" value="Sushi_2"/>
    <property type="match status" value="1"/>
</dbReference>
<protein>
    <recommendedName>
        <fullName evidence="3">Beta-2-glycoprotein 1</fullName>
    </recommendedName>
    <alternativeName>
        <fullName evidence="11">Apolipoprotein H</fullName>
    </alternativeName>
    <alternativeName>
        <fullName evidence="12">Beta-2-glycoprotein I</fullName>
    </alternativeName>
</protein>
<feature type="disulfide bond" evidence="13">
    <location>
        <begin position="115"/>
        <end position="142"/>
    </location>
</feature>
<dbReference type="Pfam" id="PF00084">
    <property type="entry name" value="Sushi"/>
    <property type="match status" value="4"/>
</dbReference>
<evidence type="ECO:0000313" key="15">
    <source>
        <dbReference type="Ensembl" id="ENSNMLP00000029521.1"/>
    </source>
</evidence>
<evidence type="ECO:0000313" key="16">
    <source>
        <dbReference type="Proteomes" id="UP000694523"/>
    </source>
</evidence>
<dbReference type="InterPro" id="IPR000436">
    <property type="entry name" value="Sushi_SCR_CCP_dom"/>
</dbReference>
<evidence type="ECO:0000256" key="5">
    <source>
        <dbReference type="ARBA" id="ARBA00022659"/>
    </source>
</evidence>
<dbReference type="Ensembl" id="ENSNMLT00000032931.1">
    <property type="protein sequence ID" value="ENSNMLP00000029521.1"/>
    <property type="gene ID" value="ENSNMLG00000018671.1"/>
</dbReference>
<accession>A0A8C6U4E5</accession>
<sequence>MIQHHFWISYSPICKRFNQEMFVAAEVCSRPELGESIKLEGLQRYFSFGAVVVLACKPGYTPVQGPRTIVCKDTGTWTDTKLKCIPVQCSYPDPPHNGQLHYENTQYNSTVNYTCDEGYFLTGASSAVCLVDGTWSAPEPQCKPISCGPAPIPQFGMIIYDKIIKVNNINYGTSGTYKCHPPFALFGKERAECTATGQWTETPQCKEVSCPPPENIENGFMSISQKRDFAYTETIKYGCNDDYVLDGPHIVCEKNGEWSQKPSCKAPCSIGIKRGRILYKGRKLWIEDLKPNQVLHGETVSVYCMGGDSNCGYEVLTQCLDGNLQIPECFDEPSAAQYSLDSGSLPSEIQQC</sequence>
<keyword evidence="5 13" id="KW-0768">Sushi</keyword>
<evidence type="ECO:0000256" key="9">
    <source>
        <dbReference type="ARBA" id="ARBA00023157"/>
    </source>
</evidence>
<dbReference type="PANTHER" id="PTHR19325">
    <property type="entry name" value="COMPLEMENT COMPONENT-RELATED SUSHI DOMAIN-CONTAINING"/>
    <property type="match status" value="1"/>
</dbReference>
<keyword evidence="8" id="KW-0677">Repeat</keyword>
<feature type="disulfide bond" evidence="13">
    <location>
        <begin position="28"/>
        <end position="71"/>
    </location>
</feature>
<proteinExistence type="predicted"/>
<evidence type="ECO:0000256" key="8">
    <source>
        <dbReference type="ARBA" id="ARBA00022737"/>
    </source>
</evidence>
<dbReference type="GO" id="GO:0005576">
    <property type="term" value="C:extracellular region"/>
    <property type="evidence" value="ECO:0007669"/>
    <property type="project" value="UniProtKB-SubCell"/>
</dbReference>
<dbReference type="InterPro" id="IPR035976">
    <property type="entry name" value="Sushi/SCR/CCP_sf"/>
</dbReference>
<keyword evidence="7" id="KW-0732">Signal</keyword>
<dbReference type="CDD" id="cd00033">
    <property type="entry name" value="CCP"/>
    <property type="match status" value="4"/>
</dbReference>
<evidence type="ECO:0000256" key="2">
    <source>
        <dbReference type="ARBA" id="ARBA00004613"/>
    </source>
</evidence>
<dbReference type="InterPro" id="IPR050350">
    <property type="entry name" value="Compl-Cell_Adhes-Reg"/>
</dbReference>
<evidence type="ECO:0000256" key="4">
    <source>
        <dbReference type="ARBA" id="ARBA00022525"/>
    </source>
</evidence>
<keyword evidence="6" id="KW-0358">Heparin-binding</keyword>
<dbReference type="GO" id="GO:0008201">
    <property type="term" value="F:heparin binding"/>
    <property type="evidence" value="ECO:0007669"/>
    <property type="project" value="UniProtKB-KW"/>
</dbReference>